<dbReference type="Pfam" id="PF08021">
    <property type="entry name" value="FAD_binding_9"/>
    <property type="match status" value="1"/>
</dbReference>
<dbReference type="Proteomes" id="UP000029839">
    <property type="component" value="Unassembled WGS sequence"/>
</dbReference>
<sequence>MLTSAGTQQAAQADRGASVAASATAHAAPAQAAAAPDHAAPDHAGSAHAERVYPAYRPFDVTVQRLLPLSPHFVRVTFTGPDLHLFGTASLDQRIKLILPHPDGRICDVGAADEQAVLDGSWYATWRAIPDGERNPFRTYTVRSIRPERRELDIDMVLHDPEPGHADGPAAAWLRRAAVGDRLCVVGPDARTPDPTVGLDWRPGASRHLLLAGDETAAPAICSIVESLPEHVTAQAFVEVPTGADILNVYPRGRSQVAWLARDAGCETAEGFHAIAPHGEMLAQAVRSWVPRHMSHVAGAVGPVPEELEDVDVDTELLWDSPVDPTTGDFYAWIAGEAGTVKLIRRHLVSEVGVARANVAFMGYWRRGRAEAQ</sequence>
<reference evidence="3 4" key="1">
    <citation type="submission" date="2013-08" db="EMBL/GenBank/DDBJ databases">
        <title>Genome sequencing of Cellulomonas carbonis T26.</title>
        <authorList>
            <person name="Chen F."/>
            <person name="Li Y."/>
            <person name="Wang G."/>
        </authorList>
    </citation>
    <scope>NUCLEOTIDE SEQUENCE [LARGE SCALE GENOMIC DNA]</scope>
    <source>
        <strain evidence="3 4">T26</strain>
    </source>
</reference>
<name>A0A0A0BLW5_9CELL</name>
<dbReference type="PANTHER" id="PTHR30157:SF0">
    <property type="entry name" value="NADPH-DEPENDENT FERRIC-CHELATE REDUCTASE"/>
    <property type="match status" value="1"/>
</dbReference>
<dbReference type="InterPro" id="IPR039261">
    <property type="entry name" value="FNR_nucleotide-bd"/>
</dbReference>
<dbReference type="InterPro" id="IPR007037">
    <property type="entry name" value="SIP_rossman_dom"/>
</dbReference>
<protein>
    <submittedName>
        <fullName evidence="3">Siderophore-interacting protein</fullName>
    </submittedName>
</protein>
<dbReference type="InterPro" id="IPR017938">
    <property type="entry name" value="Riboflavin_synthase-like_b-brl"/>
</dbReference>
<dbReference type="SUPFAM" id="SSF63380">
    <property type="entry name" value="Riboflavin synthase domain-like"/>
    <property type="match status" value="1"/>
</dbReference>
<dbReference type="Gene3D" id="2.40.30.10">
    <property type="entry name" value="Translation factors"/>
    <property type="match status" value="1"/>
</dbReference>
<evidence type="ECO:0000259" key="2">
    <source>
        <dbReference type="PROSITE" id="PS51384"/>
    </source>
</evidence>
<dbReference type="GO" id="GO:0016491">
    <property type="term" value="F:oxidoreductase activity"/>
    <property type="evidence" value="ECO:0007669"/>
    <property type="project" value="InterPro"/>
</dbReference>
<dbReference type="EMBL" id="AXCY01000092">
    <property type="protein sequence ID" value="KGM09513.1"/>
    <property type="molecule type" value="Genomic_DNA"/>
</dbReference>
<dbReference type="CDD" id="cd06193">
    <property type="entry name" value="siderophore_interacting"/>
    <property type="match status" value="1"/>
</dbReference>
<dbReference type="InterPro" id="IPR039374">
    <property type="entry name" value="SIP_fam"/>
</dbReference>
<keyword evidence="4" id="KW-1185">Reference proteome</keyword>
<comment type="caution">
    <text evidence="3">The sequence shown here is derived from an EMBL/GenBank/DDBJ whole genome shotgun (WGS) entry which is preliminary data.</text>
</comment>
<evidence type="ECO:0000256" key="1">
    <source>
        <dbReference type="SAM" id="MobiDB-lite"/>
    </source>
</evidence>
<evidence type="ECO:0000313" key="4">
    <source>
        <dbReference type="Proteomes" id="UP000029839"/>
    </source>
</evidence>
<accession>A0A0A0BLW5</accession>
<feature type="region of interest" description="Disordered" evidence="1">
    <location>
        <begin position="22"/>
        <end position="46"/>
    </location>
</feature>
<gene>
    <name evidence="3" type="ORF">N868_01665</name>
</gene>
<dbReference type="PROSITE" id="PS51384">
    <property type="entry name" value="FAD_FR"/>
    <property type="match status" value="1"/>
</dbReference>
<dbReference type="AlphaFoldDB" id="A0A0A0BLW5"/>
<dbReference type="OrthoDB" id="3291337at2"/>
<dbReference type="InterPro" id="IPR013113">
    <property type="entry name" value="SIP_FAD-bd"/>
</dbReference>
<evidence type="ECO:0000313" key="3">
    <source>
        <dbReference type="EMBL" id="KGM09513.1"/>
    </source>
</evidence>
<dbReference type="RefSeq" id="WP_081978873.1">
    <property type="nucleotide sequence ID" value="NZ_AXCY01000092.1"/>
</dbReference>
<dbReference type="InterPro" id="IPR017927">
    <property type="entry name" value="FAD-bd_FR_type"/>
</dbReference>
<feature type="domain" description="FAD-binding FR-type" evidence="2">
    <location>
        <begin position="56"/>
        <end position="195"/>
    </location>
</feature>
<dbReference type="PANTHER" id="PTHR30157">
    <property type="entry name" value="FERRIC REDUCTASE, NADPH-DEPENDENT"/>
    <property type="match status" value="1"/>
</dbReference>
<organism evidence="3 4">
    <name type="scientific">Cellulomonas carbonis T26</name>
    <dbReference type="NCBI Taxonomy" id="947969"/>
    <lineage>
        <taxon>Bacteria</taxon>
        <taxon>Bacillati</taxon>
        <taxon>Actinomycetota</taxon>
        <taxon>Actinomycetes</taxon>
        <taxon>Micrococcales</taxon>
        <taxon>Cellulomonadaceae</taxon>
        <taxon>Cellulomonas</taxon>
    </lineage>
</organism>
<dbReference type="Gene3D" id="3.40.50.80">
    <property type="entry name" value="Nucleotide-binding domain of ferredoxin-NADP reductase (FNR) module"/>
    <property type="match status" value="1"/>
</dbReference>
<dbReference type="Pfam" id="PF04954">
    <property type="entry name" value="SIP"/>
    <property type="match status" value="1"/>
</dbReference>
<reference evidence="3 4" key="2">
    <citation type="journal article" date="2015" name="Stand. Genomic Sci.">
        <title>Draft genome sequence of Cellulomonas carbonis T26(T) and comparative analysis of six Cellulomonas genomes.</title>
        <authorList>
            <person name="Zhuang W."/>
            <person name="Zhang S."/>
            <person name="Xia X."/>
            <person name="Wang G."/>
        </authorList>
    </citation>
    <scope>NUCLEOTIDE SEQUENCE [LARGE SCALE GENOMIC DNA]</scope>
    <source>
        <strain evidence="3 4">T26</strain>
    </source>
</reference>
<proteinExistence type="predicted"/>